<dbReference type="Proteomes" id="UP000663829">
    <property type="component" value="Unassembled WGS sequence"/>
</dbReference>
<comment type="catalytic activity">
    <reaction evidence="8">
        <text>L-lysyl-[lipoyl-carrier protein] + (R)-lipoate + ATP = N(6)-[(R)-lipoyl]-L-lysyl-[lipoyl-carrier protein] + AMP + diphosphate + H(+)</text>
        <dbReference type="Rhea" id="RHEA:49288"/>
        <dbReference type="Rhea" id="RHEA-COMP:10500"/>
        <dbReference type="Rhea" id="RHEA-COMP:10502"/>
        <dbReference type="ChEBI" id="CHEBI:15378"/>
        <dbReference type="ChEBI" id="CHEBI:29969"/>
        <dbReference type="ChEBI" id="CHEBI:30616"/>
        <dbReference type="ChEBI" id="CHEBI:33019"/>
        <dbReference type="ChEBI" id="CHEBI:83088"/>
        <dbReference type="ChEBI" id="CHEBI:83099"/>
        <dbReference type="ChEBI" id="CHEBI:456215"/>
        <dbReference type="EC" id="6.3.1.20"/>
    </reaction>
</comment>
<protein>
    <recommendedName>
        <fullName evidence="4">lipoate--protein ligase</fullName>
        <ecNumber evidence="4">6.3.1.20</ecNumber>
    </recommendedName>
</protein>
<dbReference type="Gene3D" id="3.30.930.10">
    <property type="entry name" value="Bira Bifunctional Protein, Domain 2"/>
    <property type="match status" value="1"/>
</dbReference>
<organism evidence="10 14">
    <name type="scientific">Didymodactylos carnosus</name>
    <dbReference type="NCBI Taxonomy" id="1234261"/>
    <lineage>
        <taxon>Eukaryota</taxon>
        <taxon>Metazoa</taxon>
        <taxon>Spiralia</taxon>
        <taxon>Gnathifera</taxon>
        <taxon>Rotifera</taxon>
        <taxon>Eurotatoria</taxon>
        <taxon>Bdelloidea</taxon>
        <taxon>Philodinida</taxon>
        <taxon>Philodinidae</taxon>
        <taxon>Didymodactylos</taxon>
    </lineage>
</organism>
<gene>
    <name evidence="10" type="ORF">GPM918_LOCUS4572</name>
    <name evidence="11" type="ORF">OVA965_LOCUS23253</name>
    <name evidence="12" type="ORF">SRO942_LOCUS4573</name>
    <name evidence="13" type="ORF">TMI583_LOCUS23970</name>
</gene>
<dbReference type="CDD" id="cd16443">
    <property type="entry name" value="LplA"/>
    <property type="match status" value="1"/>
</dbReference>
<name>A0A813UBU3_9BILA</name>
<comment type="pathway">
    <text evidence="1">Protein modification; protein lipoylation via exogenous pathway; protein N(6)-(lipoyl)lysine from lipoate: step 2/2.</text>
</comment>
<evidence type="ECO:0000313" key="11">
    <source>
        <dbReference type="EMBL" id="CAF1185046.1"/>
    </source>
</evidence>
<evidence type="ECO:0000313" key="14">
    <source>
        <dbReference type="Proteomes" id="UP000663829"/>
    </source>
</evidence>
<dbReference type="GO" id="GO:0005524">
    <property type="term" value="F:ATP binding"/>
    <property type="evidence" value="ECO:0007669"/>
    <property type="project" value="UniProtKB-KW"/>
</dbReference>
<evidence type="ECO:0000256" key="5">
    <source>
        <dbReference type="ARBA" id="ARBA00022598"/>
    </source>
</evidence>
<comment type="pathway">
    <text evidence="2">Protein modification; protein lipoylation via exogenous pathway; protein N(6)-(lipoyl)lysine from lipoate: step 1/2.</text>
</comment>
<comment type="similarity">
    <text evidence="3">Belongs to the LplA family.</text>
</comment>
<dbReference type="Proteomes" id="UP000681722">
    <property type="component" value="Unassembled WGS sequence"/>
</dbReference>
<dbReference type="PROSITE" id="PS51733">
    <property type="entry name" value="BPL_LPL_CATALYTIC"/>
    <property type="match status" value="1"/>
</dbReference>
<keyword evidence="5" id="KW-0436">Ligase</keyword>
<dbReference type="UniPathway" id="UPA00537">
    <property type="reaction ID" value="UER00594"/>
</dbReference>
<dbReference type="GO" id="GO:0017118">
    <property type="term" value="F:lipoyltransferase activity"/>
    <property type="evidence" value="ECO:0007669"/>
    <property type="project" value="TreeGrafter"/>
</dbReference>
<accession>A0A813UBU3</accession>
<evidence type="ECO:0000313" key="13">
    <source>
        <dbReference type="EMBL" id="CAF3996186.1"/>
    </source>
</evidence>
<dbReference type="Proteomes" id="UP000677228">
    <property type="component" value="Unassembled WGS sequence"/>
</dbReference>
<evidence type="ECO:0000313" key="12">
    <source>
        <dbReference type="EMBL" id="CAF3608018.1"/>
    </source>
</evidence>
<dbReference type="Gene3D" id="3.30.390.50">
    <property type="entry name" value="CO dehydrogenase flavoprotein, C-terminal domain"/>
    <property type="match status" value="1"/>
</dbReference>
<dbReference type="GO" id="GO:0005737">
    <property type="term" value="C:cytoplasm"/>
    <property type="evidence" value="ECO:0007669"/>
    <property type="project" value="TreeGrafter"/>
</dbReference>
<feature type="domain" description="BPL/LPL catalytic" evidence="9">
    <location>
        <begin position="56"/>
        <end position="244"/>
    </location>
</feature>
<dbReference type="SUPFAM" id="SSF55681">
    <property type="entry name" value="Class II aaRS and biotin synthetases"/>
    <property type="match status" value="1"/>
</dbReference>
<evidence type="ECO:0000256" key="3">
    <source>
        <dbReference type="ARBA" id="ARBA00008242"/>
    </source>
</evidence>
<evidence type="ECO:0000256" key="2">
    <source>
        <dbReference type="ARBA" id="ARBA00005124"/>
    </source>
</evidence>
<evidence type="ECO:0000256" key="8">
    <source>
        <dbReference type="ARBA" id="ARBA00048037"/>
    </source>
</evidence>
<comment type="caution">
    <text evidence="10">The sequence shown here is derived from an EMBL/GenBank/DDBJ whole genome shotgun (WGS) entry which is preliminary data.</text>
</comment>
<keyword evidence="14" id="KW-1185">Reference proteome</keyword>
<dbReference type="EC" id="6.3.1.20" evidence="4"/>
<evidence type="ECO:0000256" key="4">
    <source>
        <dbReference type="ARBA" id="ARBA00012367"/>
    </source>
</evidence>
<dbReference type="InterPro" id="IPR004562">
    <property type="entry name" value="LipoylTrfase_LipoateP_Ligase"/>
</dbReference>
<dbReference type="AlphaFoldDB" id="A0A813UBU3"/>
<dbReference type="PANTHER" id="PTHR12561:SF3">
    <property type="entry name" value="LIPOYLTRANSFERASE 1, MITOCHONDRIAL"/>
    <property type="match status" value="1"/>
</dbReference>
<sequence length="374" mass="43465">MLSFRRYMPFYRTFSTSLRRHLSESSSPIHHRIIYSTSNNIWFNLATEEWLSNTIKPNEQILFLWQNDRCVIIGRNQNPWKECFLERMHNDNVLLARRRSGGGAVYQDLGNTCFTFLVSALTHQIDKNANSNIILNVLKNVYSIDGKIMGRNDLVLSSDGRKFSGSAYQYTRTSALHHGTLLLNVDLNAMKRYLNPNKEKLKSKGVDSIQARVINLTEINSSIKHQDICTALENEYIKYHQKQSSSSFMKTTEYLSPIVLDKITDLNNSYKMYSDEKWRYGQTFSFNHEIEKRFQWGTVNICISSERNGIIDTCEIYSDSLFVNVIDELKRNISGQMYTVESIKTALMKAKENVESQQEKEMIDDIQAWILTHI</sequence>
<dbReference type="GO" id="GO:0016979">
    <property type="term" value="F:lipoate-protein ligase activity"/>
    <property type="evidence" value="ECO:0007669"/>
    <property type="project" value="UniProtKB-EC"/>
</dbReference>
<dbReference type="EMBL" id="CAJOBC010000622">
    <property type="protein sequence ID" value="CAF3608018.1"/>
    <property type="molecule type" value="Genomic_DNA"/>
</dbReference>
<dbReference type="InterPro" id="IPR019491">
    <property type="entry name" value="Lipoate_protein_ligase_C"/>
</dbReference>
<dbReference type="OrthoDB" id="201621at2759"/>
<proteinExistence type="inferred from homology"/>
<dbReference type="Pfam" id="PF21948">
    <property type="entry name" value="LplA-B_cat"/>
    <property type="match status" value="1"/>
</dbReference>
<evidence type="ECO:0000259" key="9">
    <source>
        <dbReference type="PROSITE" id="PS51733"/>
    </source>
</evidence>
<dbReference type="Proteomes" id="UP000682733">
    <property type="component" value="Unassembled WGS sequence"/>
</dbReference>
<keyword evidence="7" id="KW-0067">ATP-binding</keyword>
<evidence type="ECO:0000256" key="6">
    <source>
        <dbReference type="ARBA" id="ARBA00022741"/>
    </source>
</evidence>
<evidence type="ECO:0000256" key="1">
    <source>
        <dbReference type="ARBA" id="ARBA00005085"/>
    </source>
</evidence>
<dbReference type="NCBIfam" id="TIGR00545">
    <property type="entry name" value="lipoyltrans"/>
    <property type="match status" value="1"/>
</dbReference>
<dbReference type="EMBL" id="CAJOBA010035001">
    <property type="protein sequence ID" value="CAF3996186.1"/>
    <property type="molecule type" value="Genomic_DNA"/>
</dbReference>
<dbReference type="EMBL" id="CAJNOK010013473">
    <property type="protein sequence ID" value="CAF1185046.1"/>
    <property type="molecule type" value="Genomic_DNA"/>
</dbReference>
<dbReference type="Pfam" id="PF10437">
    <property type="entry name" value="Lip_prot_lig_C"/>
    <property type="match status" value="1"/>
</dbReference>
<evidence type="ECO:0000313" key="10">
    <source>
        <dbReference type="EMBL" id="CAF0821561.1"/>
    </source>
</evidence>
<evidence type="ECO:0000256" key="7">
    <source>
        <dbReference type="ARBA" id="ARBA00022840"/>
    </source>
</evidence>
<dbReference type="SUPFAM" id="SSF82649">
    <property type="entry name" value="SufE/NifU"/>
    <property type="match status" value="1"/>
</dbReference>
<reference evidence="10" key="1">
    <citation type="submission" date="2021-02" db="EMBL/GenBank/DDBJ databases">
        <authorList>
            <person name="Nowell W R."/>
        </authorList>
    </citation>
    <scope>NUCLEOTIDE SEQUENCE</scope>
</reference>
<dbReference type="InterPro" id="IPR004143">
    <property type="entry name" value="BPL_LPL_catalytic"/>
</dbReference>
<dbReference type="EMBL" id="CAJNOQ010000622">
    <property type="protein sequence ID" value="CAF0821561.1"/>
    <property type="molecule type" value="Genomic_DNA"/>
</dbReference>
<dbReference type="InterPro" id="IPR045864">
    <property type="entry name" value="aa-tRNA-synth_II/BPL/LPL"/>
</dbReference>
<dbReference type="GO" id="GO:0009249">
    <property type="term" value="P:protein lipoylation"/>
    <property type="evidence" value="ECO:0007669"/>
    <property type="project" value="InterPro"/>
</dbReference>
<dbReference type="PANTHER" id="PTHR12561">
    <property type="entry name" value="LIPOATE-PROTEIN LIGASE"/>
    <property type="match status" value="1"/>
</dbReference>
<keyword evidence="6" id="KW-0547">Nucleotide-binding</keyword>